<keyword evidence="1" id="KW-0479">Metal-binding</keyword>
<evidence type="ECO:0000313" key="4">
    <source>
        <dbReference type="EMBL" id="EFX76175.1"/>
    </source>
</evidence>
<dbReference type="GO" id="GO:0008270">
    <property type="term" value="F:zinc ion binding"/>
    <property type="evidence" value="ECO:0007669"/>
    <property type="project" value="UniProtKB-KW"/>
</dbReference>
<dbReference type="PANTHER" id="PTHR33194">
    <property type="entry name" value="ZINC KNUCKLE DOMAINCONTAINING PROTEIN"/>
    <property type="match status" value="1"/>
</dbReference>
<dbReference type="AlphaFoldDB" id="E9GWJ4"/>
<dbReference type="PANTHER" id="PTHR33194:SF4">
    <property type="entry name" value="CCHC-TYPE DOMAIN-CONTAINING PROTEIN"/>
    <property type="match status" value="1"/>
</dbReference>
<keyword evidence="5" id="KW-1185">Reference proteome</keyword>
<dbReference type="GO" id="GO:0003676">
    <property type="term" value="F:nucleic acid binding"/>
    <property type="evidence" value="ECO:0007669"/>
    <property type="project" value="InterPro"/>
</dbReference>
<organism evidence="4 5">
    <name type="scientific">Daphnia pulex</name>
    <name type="common">Water flea</name>
    <dbReference type="NCBI Taxonomy" id="6669"/>
    <lineage>
        <taxon>Eukaryota</taxon>
        <taxon>Metazoa</taxon>
        <taxon>Ecdysozoa</taxon>
        <taxon>Arthropoda</taxon>
        <taxon>Crustacea</taxon>
        <taxon>Branchiopoda</taxon>
        <taxon>Diplostraca</taxon>
        <taxon>Cladocera</taxon>
        <taxon>Anomopoda</taxon>
        <taxon>Daphniidae</taxon>
        <taxon>Daphnia</taxon>
    </lineage>
</organism>
<keyword evidence="1" id="KW-0862">Zinc</keyword>
<feature type="domain" description="CCHC-type" evidence="3">
    <location>
        <begin position="310"/>
        <end position="323"/>
    </location>
</feature>
<dbReference type="PROSITE" id="PS50158">
    <property type="entry name" value="ZF_CCHC"/>
    <property type="match status" value="1"/>
</dbReference>
<dbReference type="OMA" id="HEDTIGT"/>
<feature type="compositionally biased region" description="Basic and acidic residues" evidence="2">
    <location>
        <begin position="323"/>
        <end position="341"/>
    </location>
</feature>
<sequence length="349" mass="39288">MATRGARGGGRGRGRGANIPNLDPADVVPGPNPPANIAQPAYPLRHKDPPIFHGKADEDVVNWIFRFEQIAEFNQWGPDQRLRHIGMCFEGVAEKWYCSLMTRVPPPLTFDEFRQELLRAFKPVNYEEHLETKLRSRTQGNEEPFIDYFHDVLFMCSRIDPGMSERSKIGHLFRGLLPATVRGVYRFITPNSTTNDLFREAQIFLQGEDIAAKGEKRSESIPPAQPVLHVKKEESTNSLPSNSLSPYTPKETNAVSREELMQMEKRILDNVAKAIEQASRQGTERNQGNRDRPAARYGTNKRTRDGRPICNDCGHPGHIARFCGKDKDSRGKDEPSTKIKPESGPSGSN</sequence>
<feature type="region of interest" description="Disordered" evidence="2">
    <location>
        <begin position="278"/>
        <end position="349"/>
    </location>
</feature>
<accession>E9GWJ4</accession>
<keyword evidence="1" id="KW-0863">Zinc-finger</keyword>
<feature type="compositionally biased region" description="Gly residues" evidence="2">
    <location>
        <begin position="1"/>
        <end position="11"/>
    </location>
</feature>
<evidence type="ECO:0000313" key="5">
    <source>
        <dbReference type="Proteomes" id="UP000000305"/>
    </source>
</evidence>
<dbReference type="Pfam" id="PF03732">
    <property type="entry name" value="Retrotrans_gag"/>
    <property type="match status" value="1"/>
</dbReference>
<dbReference type="KEGG" id="dpx:DAPPUDRAFT_322618"/>
<evidence type="ECO:0000256" key="1">
    <source>
        <dbReference type="PROSITE-ProRule" id="PRU00047"/>
    </source>
</evidence>
<evidence type="ECO:0000259" key="3">
    <source>
        <dbReference type="PROSITE" id="PS50158"/>
    </source>
</evidence>
<dbReference type="HOGENOM" id="CLU_795163_0_0_1"/>
<dbReference type="OrthoDB" id="10037266at2759"/>
<dbReference type="Proteomes" id="UP000000305">
    <property type="component" value="Unassembled WGS sequence"/>
</dbReference>
<name>E9GWJ4_DAPPU</name>
<feature type="region of interest" description="Disordered" evidence="2">
    <location>
        <begin position="1"/>
        <end position="30"/>
    </location>
</feature>
<dbReference type="InterPro" id="IPR001878">
    <property type="entry name" value="Znf_CCHC"/>
</dbReference>
<dbReference type="eggNOG" id="ENOG502SQVT">
    <property type="taxonomic scope" value="Eukaryota"/>
</dbReference>
<evidence type="ECO:0000256" key="2">
    <source>
        <dbReference type="SAM" id="MobiDB-lite"/>
    </source>
</evidence>
<proteinExistence type="predicted"/>
<feature type="compositionally biased region" description="Low complexity" evidence="2">
    <location>
        <begin position="236"/>
        <end position="248"/>
    </location>
</feature>
<reference evidence="4 5" key="1">
    <citation type="journal article" date="2011" name="Science">
        <title>The ecoresponsive genome of Daphnia pulex.</title>
        <authorList>
            <person name="Colbourne J.K."/>
            <person name="Pfrender M.E."/>
            <person name="Gilbert D."/>
            <person name="Thomas W.K."/>
            <person name="Tucker A."/>
            <person name="Oakley T.H."/>
            <person name="Tokishita S."/>
            <person name="Aerts A."/>
            <person name="Arnold G.J."/>
            <person name="Basu M.K."/>
            <person name="Bauer D.J."/>
            <person name="Caceres C.E."/>
            <person name="Carmel L."/>
            <person name="Casola C."/>
            <person name="Choi J.H."/>
            <person name="Detter J.C."/>
            <person name="Dong Q."/>
            <person name="Dusheyko S."/>
            <person name="Eads B.D."/>
            <person name="Frohlich T."/>
            <person name="Geiler-Samerotte K.A."/>
            <person name="Gerlach D."/>
            <person name="Hatcher P."/>
            <person name="Jogdeo S."/>
            <person name="Krijgsveld J."/>
            <person name="Kriventseva E.V."/>
            <person name="Kultz D."/>
            <person name="Laforsch C."/>
            <person name="Lindquist E."/>
            <person name="Lopez J."/>
            <person name="Manak J.R."/>
            <person name="Muller J."/>
            <person name="Pangilinan J."/>
            <person name="Patwardhan R.P."/>
            <person name="Pitluck S."/>
            <person name="Pritham E.J."/>
            <person name="Rechtsteiner A."/>
            <person name="Rho M."/>
            <person name="Rogozin I.B."/>
            <person name="Sakarya O."/>
            <person name="Salamov A."/>
            <person name="Schaack S."/>
            <person name="Shapiro H."/>
            <person name="Shiga Y."/>
            <person name="Skalitzky C."/>
            <person name="Smith Z."/>
            <person name="Souvorov A."/>
            <person name="Sung W."/>
            <person name="Tang Z."/>
            <person name="Tsuchiya D."/>
            <person name="Tu H."/>
            <person name="Vos H."/>
            <person name="Wang M."/>
            <person name="Wolf Y.I."/>
            <person name="Yamagata H."/>
            <person name="Yamada T."/>
            <person name="Ye Y."/>
            <person name="Shaw J.R."/>
            <person name="Andrews J."/>
            <person name="Crease T.J."/>
            <person name="Tang H."/>
            <person name="Lucas S.M."/>
            <person name="Robertson H.M."/>
            <person name="Bork P."/>
            <person name="Koonin E.V."/>
            <person name="Zdobnov E.M."/>
            <person name="Grigoriev I.V."/>
            <person name="Lynch M."/>
            <person name="Boore J.L."/>
        </authorList>
    </citation>
    <scope>NUCLEOTIDE SEQUENCE [LARGE SCALE GENOMIC DNA]</scope>
</reference>
<gene>
    <name evidence="4" type="ORF">DAPPUDRAFT_322618</name>
</gene>
<protein>
    <recommendedName>
        <fullName evidence="3">CCHC-type domain-containing protein</fullName>
    </recommendedName>
</protein>
<feature type="region of interest" description="Disordered" evidence="2">
    <location>
        <begin position="213"/>
        <end position="250"/>
    </location>
</feature>
<dbReference type="EMBL" id="GL732570">
    <property type="protein sequence ID" value="EFX76175.1"/>
    <property type="molecule type" value="Genomic_DNA"/>
</dbReference>
<dbReference type="InterPro" id="IPR005162">
    <property type="entry name" value="Retrotrans_gag_dom"/>
</dbReference>
<dbReference type="InParanoid" id="E9GWJ4"/>
<dbReference type="STRING" id="6669.E9GWJ4"/>